<dbReference type="SUPFAM" id="SSF51735">
    <property type="entry name" value="NAD(P)-binding Rossmann-fold domains"/>
    <property type="match status" value="1"/>
</dbReference>
<dbReference type="GO" id="GO:0005829">
    <property type="term" value="C:cytosol"/>
    <property type="evidence" value="ECO:0007669"/>
    <property type="project" value="TreeGrafter"/>
</dbReference>
<dbReference type="GO" id="GO:0008926">
    <property type="term" value="F:mannitol-1-phosphate 5-dehydrogenase activity"/>
    <property type="evidence" value="ECO:0007669"/>
    <property type="project" value="UniProtKB-EC"/>
</dbReference>
<dbReference type="InterPro" id="IPR013131">
    <property type="entry name" value="Mannitol_DH_N"/>
</dbReference>
<reference evidence="6 7" key="1">
    <citation type="submission" date="2016-02" db="EMBL/GenBank/DDBJ databases">
        <title>Complete Genome Sequence of Propionibacterium acidipropionici ATCC 55737.</title>
        <authorList>
            <person name="Luna Flores C.H."/>
            <person name="Nielsen L.K."/>
            <person name="Marcellin E."/>
        </authorList>
    </citation>
    <scope>NUCLEOTIDE SEQUENCE [LARGE SCALE GENOMIC DNA]</scope>
    <source>
        <strain evidence="6 7">ATCC 55737</strain>
    </source>
</reference>
<organism evidence="6 7">
    <name type="scientific">Acidipropionibacterium acidipropionici</name>
    <dbReference type="NCBI Taxonomy" id="1748"/>
    <lineage>
        <taxon>Bacteria</taxon>
        <taxon>Bacillati</taxon>
        <taxon>Actinomycetota</taxon>
        <taxon>Actinomycetes</taxon>
        <taxon>Propionibacteriales</taxon>
        <taxon>Propionibacteriaceae</taxon>
        <taxon>Acidipropionibacterium</taxon>
    </lineage>
</organism>
<dbReference type="NCBIfam" id="NF002969">
    <property type="entry name" value="PRK03643.1"/>
    <property type="match status" value="1"/>
</dbReference>
<dbReference type="AlphaFoldDB" id="A0AAC8YIF2"/>
<dbReference type="PANTHER" id="PTHR30524:SF0">
    <property type="entry name" value="ALTRONATE OXIDOREDUCTASE-RELATED"/>
    <property type="match status" value="1"/>
</dbReference>
<dbReference type="GO" id="GO:0019592">
    <property type="term" value="P:mannitol catabolic process"/>
    <property type="evidence" value="ECO:0007669"/>
    <property type="project" value="TreeGrafter"/>
</dbReference>
<name>A0AAC8YIF2_9ACTN</name>
<accession>A0AAC8YIF2</accession>
<dbReference type="InterPro" id="IPR000669">
    <property type="entry name" value="Mannitol_DH"/>
</dbReference>
<dbReference type="InterPro" id="IPR036291">
    <property type="entry name" value="NAD(P)-bd_dom_sf"/>
</dbReference>
<dbReference type="SUPFAM" id="SSF48179">
    <property type="entry name" value="6-phosphogluconate dehydrogenase C-terminal domain-like"/>
    <property type="match status" value="1"/>
</dbReference>
<comment type="catalytic activity">
    <reaction evidence="3">
        <text>D-mannitol 1-phosphate + NAD(+) = beta-D-fructose 6-phosphate + NADH + H(+)</text>
        <dbReference type="Rhea" id="RHEA:19661"/>
        <dbReference type="ChEBI" id="CHEBI:15378"/>
        <dbReference type="ChEBI" id="CHEBI:57540"/>
        <dbReference type="ChEBI" id="CHEBI:57634"/>
        <dbReference type="ChEBI" id="CHEBI:57945"/>
        <dbReference type="ChEBI" id="CHEBI:61381"/>
        <dbReference type="EC" id="1.1.1.17"/>
    </reaction>
</comment>
<protein>
    <submittedName>
        <fullName evidence="6">Altronate oxidoreductase</fullName>
    </submittedName>
</protein>
<dbReference type="EMBL" id="CP014352">
    <property type="protein sequence ID" value="AMS07218.1"/>
    <property type="molecule type" value="Genomic_DNA"/>
</dbReference>
<sequence length="479" mass="52257">MTLSTAVDTIPRLGRAMVEIPSRPTRIIQFGEGNFLRGFVDWSVQKLNERTDFNGGVAVVQPRPGGHVADLEAQDRLYTVQIQGLEDSHPVCEREVITAINSTVDPYTDWEGFLGLAEIPEAAVIVSNTTEAGIAINPADTAATRTPLGFPAKLTRLLEHRRATGLPGFIVIACELIDDNGRALHDAVLECARIFGLDPGFIDWVEAENTFCSSLVDRIVPGFPRDDAERIWDELGYRDEQLVCAEPFMLWVIKGPERLAEILPFAQAGLDVVLAEDLAPYHDRKVFLLNGPHTTMSSLARNAGFGTVGQVMDDDALLGFIRDEMRREIFPVLDLPAEDLERFAGQVEERFANPFVHHELDAIAFNAVSKFTARLLPILTAHTAAGHPLPKRIVAALAGLIWTYSGTAPAAPVDSDETISRFAGVMEVGGLARVLADIRLWGEDLSALPGLVDAVAADLEALRNRGVMNLIADISTEGR</sequence>
<dbReference type="Proteomes" id="UP000075221">
    <property type="component" value="Chromosome"/>
</dbReference>
<keyword evidence="2" id="KW-0520">NAD</keyword>
<dbReference type="PRINTS" id="PR00084">
    <property type="entry name" value="MTLDHDRGNASE"/>
</dbReference>
<dbReference type="Pfam" id="PF01232">
    <property type="entry name" value="Mannitol_dh"/>
    <property type="match status" value="1"/>
</dbReference>
<dbReference type="Gene3D" id="1.10.1040.10">
    <property type="entry name" value="N-(1-d-carboxylethyl)-l-norvaline Dehydrogenase, domain 2"/>
    <property type="match status" value="1"/>
</dbReference>
<dbReference type="InterPro" id="IPR013328">
    <property type="entry name" value="6PGD_dom2"/>
</dbReference>
<feature type="domain" description="Mannitol dehydrogenase N-terminal" evidence="4">
    <location>
        <begin position="26"/>
        <end position="259"/>
    </location>
</feature>
<keyword evidence="1" id="KW-0560">Oxidoreductase</keyword>
<evidence type="ECO:0000256" key="1">
    <source>
        <dbReference type="ARBA" id="ARBA00023002"/>
    </source>
</evidence>
<evidence type="ECO:0000256" key="3">
    <source>
        <dbReference type="ARBA" id="ARBA00048615"/>
    </source>
</evidence>
<dbReference type="Pfam" id="PF08125">
    <property type="entry name" value="Mannitol_dh_C"/>
    <property type="match status" value="1"/>
</dbReference>
<dbReference type="Gene3D" id="3.40.50.720">
    <property type="entry name" value="NAD(P)-binding Rossmann-like Domain"/>
    <property type="match status" value="1"/>
</dbReference>
<evidence type="ECO:0000313" key="6">
    <source>
        <dbReference type="EMBL" id="AMS07218.1"/>
    </source>
</evidence>
<feature type="domain" description="Mannitol dehydrogenase C-terminal" evidence="5">
    <location>
        <begin position="277"/>
        <end position="462"/>
    </location>
</feature>
<dbReference type="PANTHER" id="PTHR30524">
    <property type="entry name" value="MANNITOL-1-PHOSPHATE 5-DEHYDROGENASE"/>
    <property type="match status" value="1"/>
</dbReference>
<dbReference type="InterPro" id="IPR013118">
    <property type="entry name" value="Mannitol_DH_C"/>
</dbReference>
<proteinExistence type="predicted"/>
<evidence type="ECO:0000256" key="2">
    <source>
        <dbReference type="ARBA" id="ARBA00023027"/>
    </source>
</evidence>
<dbReference type="InterPro" id="IPR008927">
    <property type="entry name" value="6-PGluconate_DH-like_C_sf"/>
</dbReference>
<evidence type="ECO:0000259" key="5">
    <source>
        <dbReference type="Pfam" id="PF08125"/>
    </source>
</evidence>
<evidence type="ECO:0000259" key="4">
    <source>
        <dbReference type="Pfam" id="PF01232"/>
    </source>
</evidence>
<evidence type="ECO:0000313" key="7">
    <source>
        <dbReference type="Proteomes" id="UP000075221"/>
    </source>
</evidence>
<gene>
    <name evidence="6" type="ORF">AXH35_11645</name>
</gene>
<dbReference type="RefSeq" id="WP_062820806.1">
    <property type="nucleotide sequence ID" value="NZ_CP014352.1"/>
</dbReference>